<dbReference type="OrthoDB" id="2121326at2759"/>
<name>A0A0D1EAR3_MYCMD</name>
<dbReference type="eggNOG" id="KOG0910">
    <property type="taxonomic scope" value="Eukaryota"/>
</dbReference>
<protein>
    <recommendedName>
        <fullName evidence="1">Thioredoxin domain-containing protein</fullName>
    </recommendedName>
</protein>
<dbReference type="CDD" id="cd02947">
    <property type="entry name" value="TRX_family"/>
    <property type="match status" value="1"/>
</dbReference>
<feature type="domain" description="Thioredoxin" evidence="1">
    <location>
        <begin position="20"/>
        <end position="151"/>
    </location>
</feature>
<dbReference type="InterPro" id="IPR036249">
    <property type="entry name" value="Thioredoxin-like_sf"/>
</dbReference>
<keyword evidence="3" id="KW-1185">Reference proteome</keyword>
<dbReference type="InParanoid" id="A0A0D1EAR3"/>
<dbReference type="Gene3D" id="3.40.30.10">
    <property type="entry name" value="Glutaredoxin"/>
    <property type="match status" value="1"/>
</dbReference>
<dbReference type="PANTHER" id="PTHR45663">
    <property type="entry name" value="GEO12009P1"/>
    <property type="match status" value="1"/>
</dbReference>
<proteinExistence type="predicted"/>
<reference evidence="2 3" key="1">
    <citation type="journal article" date="2006" name="Nature">
        <title>Insights from the genome of the biotrophic fungal plant pathogen Ustilago maydis.</title>
        <authorList>
            <person name="Kamper J."/>
            <person name="Kahmann R."/>
            <person name="Bolker M."/>
            <person name="Ma L.J."/>
            <person name="Brefort T."/>
            <person name="Saville B.J."/>
            <person name="Banuett F."/>
            <person name="Kronstad J.W."/>
            <person name="Gold S.E."/>
            <person name="Muller O."/>
            <person name="Perlin M.H."/>
            <person name="Wosten H.A."/>
            <person name="de Vries R."/>
            <person name="Ruiz-Herrera J."/>
            <person name="Reynaga-Pena C.G."/>
            <person name="Snetselaar K."/>
            <person name="McCann M."/>
            <person name="Perez-Martin J."/>
            <person name="Feldbrugge M."/>
            <person name="Basse C.W."/>
            <person name="Steinberg G."/>
            <person name="Ibeas J.I."/>
            <person name="Holloman W."/>
            <person name="Guzman P."/>
            <person name="Farman M."/>
            <person name="Stajich J.E."/>
            <person name="Sentandreu R."/>
            <person name="Gonzalez-Prieto J.M."/>
            <person name="Kennell J.C."/>
            <person name="Molina L."/>
            <person name="Schirawski J."/>
            <person name="Mendoza-Mendoza A."/>
            <person name="Greilinger D."/>
            <person name="Munch K."/>
            <person name="Rossel N."/>
            <person name="Scherer M."/>
            <person name="Vranes M."/>
            <person name="Ladendorf O."/>
            <person name="Vincon V."/>
            <person name="Fuchs U."/>
            <person name="Sandrock B."/>
            <person name="Meng S."/>
            <person name="Ho E.C."/>
            <person name="Cahill M.J."/>
            <person name="Boyce K.J."/>
            <person name="Klose J."/>
            <person name="Klosterman S.J."/>
            <person name="Deelstra H.J."/>
            <person name="Ortiz-Castellanos L."/>
            <person name="Li W."/>
            <person name="Sanchez-Alonso P."/>
            <person name="Schreier P.H."/>
            <person name="Hauser-Hahn I."/>
            <person name="Vaupel M."/>
            <person name="Koopmann E."/>
            <person name="Friedrich G."/>
            <person name="Voss H."/>
            <person name="Schluter T."/>
            <person name="Margolis J."/>
            <person name="Platt D."/>
            <person name="Swimmer C."/>
            <person name="Gnirke A."/>
            <person name="Chen F."/>
            <person name="Vysotskaia V."/>
            <person name="Mannhaupt G."/>
            <person name="Guldener U."/>
            <person name="Munsterkotter M."/>
            <person name="Haase D."/>
            <person name="Oesterheld M."/>
            <person name="Mewes H.W."/>
            <person name="Mauceli E.W."/>
            <person name="DeCaprio D."/>
            <person name="Wade C.M."/>
            <person name="Butler J."/>
            <person name="Young S."/>
            <person name="Jaffe D.B."/>
            <person name="Calvo S."/>
            <person name="Nusbaum C."/>
            <person name="Galagan J."/>
            <person name="Birren B.W."/>
        </authorList>
    </citation>
    <scope>NUCLEOTIDE SEQUENCE [LARGE SCALE GENOMIC DNA]</scope>
    <source>
        <strain evidence="3">DSM 14603 / FGSC 9021 / UM521</strain>
    </source>
</reference>
<dbReference type="GeneID" id="23562415"/>
<dbReference type="PANTHER" id="PTHR45663:SF11">
    <property type="entry name" value="GEO12009P1"/>
    <property type="match status" value="1"/>
</dbReference>
<dbReference type="GO" id="GO:0005739">
    <property type="term" value="C:mitochondrion"/>
    <property type="evidence" value="ECO:0000318"/>
    <property type="project" value="GO_Central"/>
</dbReference>
<evidence type="ECO:0000259" key="1">
    <source>
        <dbReference type="PROSITE" id="PS51352"/>
    </source>
</evidence>
<dbReference type="InterPro" id="IPR013766">
    <property type="entry name" value="Thioredoxin_domain"/>
</dbReference>
<sequence length="151" mass="16152">MLLQTLRTTTKAAPLCGSPIAASAAVRTFASTSRAYKVYENVSAADFQSRVLSPSGADAETPVLVDFFATWCQPCKLLSPALKKVASNPDVVGGKHIDLVTIDVDQHQDIAQQFKVSAMPTVIAMKGGKVLDGFVGMLPENKVIEFVQNLK</sequence>
<dbReference type="RefSeq" id="XP_011387259.1">
    <property type="nucleotide sequence ID" value="XM_011388957.1"/>
</dbReference>
<accession>A0A0D1EAR3</accession>
<dbReference type="PRINTS" id="PR00421">
    <property type="entry name" value="THIOREDOXIN"/>
</dbReference>
<dbReference type="Pfam" id="PF00085">
    <property type="entry name" value="Thioredoxin"/>
    <property type="match status" value="1"/>
</dbReference>
<dbReference type="AlphaFoldDB" id="A0A0D1EAR3"/>
<dbReference type="GO" id="GO:0045454">
    <property type="term" value="P:cell redox homeostasis"/>
    <property type="evidence" value="ECO:0000318"/>
    <property type="project" value="GO_Central"/>
</dbReference>
<dbReference type="VEuPathDB" id="FungiDB:UMAG_01370"/>
<dbReference type="EMBL" id="CM003141">
    <property type="protein sequence ID" value="KIS71475.1"/>
    <property type="molecule type" value="Genomic_DNA"/>
</dbReference>
<dbReference type="PROSITE" id="PS51352">
    <property type="entry name" value="THIOREDOXIN_2"/>
    <property type="match status" value="1"/>
</dbReference>
<organism evidence="2 3">
    <name type="scientific">Mycosarcoma maydis</name>
    <name type="common">Corn smut fungus</name>
    <name type="synonym">Ustilago maydis</name>
    <dbReference type="NCBI Taxonomy" id="5270"/>
    <lineage>
        <taxon>Eukaryota</taxon>
        <taxon>Fungi</taxon>
        <taxon>Dikarya</taxon>
        <taxon>Basidiomycota</taxon>
        <taxon>Ustilaginomycotina</taxon>
        <taxon>Ustilaginomycetes</taxon>
        <taxon>Ustilaginales</taxon>
        <taxon>Ustilaginaceae</taxon>
        <taxon>Mycosarcoma</taxon>
    </lineage>
</organism>
<gene>
    <name evidence="2" type="ORF">UMAG_01370</name>
</gene>
<evidence type="ECO:0000313" key="2">
    <source>
        <dbReference type="EMBL" id="KIS71475.1"/>
    </source>
</evidence>
<dbReference type="STRING" id="237631.A0A0D1EAR3"/>
<dbReference type="KEGG" id="uma:UMAG_01370"/>
<dbReference type="Proteomes" id="UP000000561">
    <property type="component" value="Chromosome 2"/>
</dbReference>
<evidence type="ECO:0000313" key="3">
    <source>
        <dbReference type="Proteomes" id="UP000000561"/>
    </source>
</evidence>
<dbReference type="SUPFAM" id="SSF52833">
    <property type="entry name" value="Thioredoxin-like"/>
    <property type="match status" value="1"/>
</dbReference>